<dbReference type="SMART" id="SM01395">
    <property type="entry name" value="Tbf5"/>
    <property type="match status" value="1"/>
</dbReference>
<dbReference type="FunFam" id="3.30.70.1220:FF:000001">
    <property type="entry name" value="General transcription factor IIH subunit 5"/>
    <property type="match status" value="1"/>
</dbReference>
<evidence type="ECO:0000256" key="6">
    <source>
        <dbReference type="ARBA" id="ARBA00023204"/>
    </source>
</evidence>
<comment type="function">
    <text evidence="8">In NER, TFIIH acts by opening DNA around the lesion to allow the excision of the damaged oligonucleotide and its replacement by a new DNA fragment. In transcription, TFIIH has an essential role in transcription initiation. When the pre-initiation complex (PIC) has been established, TFIIH is required for promoter opening and promoter escape.</text>
</comment>
<evidence type="ECO:0000256" key="7">
    <source>
        <dbReference type="ARBA" id="ARBA00023242"/>
    </source>
</evidence>
<proteinExistence type="inferred from homology"/>
<evidence type="ECO:0000256" key="4">
    <source>
        <dbReference type="ARBA" id="ARBA00023015"/>
    </source>
</evidence>
<evidence type="ECO:0000256" key="3">
    <source>
        <dbReference type="ARBA" id="ARBA00022763"/>
    </source>
</evidence>
<dbReference type="InterPro" id="IPR035935">
    <property type="entry name" value="TFB5-like_sf"/>
</dbReference>
<accession>A0A0B7BHX5</accession>
<dbReference type="GO" id="GO:0000439">
    <property type="term" value="C:transcription factor TFIIH core complex"/>
    <property type="evidence" value="ECO:0007669"/>
    <property type="project" value="UniProtKB-UniRule"/>
</dbReference>
<comment type="similarity">
    <text evidence="2 8">Belongs to the TFB5 family.</text>
</comment>
<evidence type="ECO:0000256" key="2">
    <source>
        <dbReference type="ARBA" id="ARBA00007470"/>
    </source>
</evidence>
<dbReference type="SUPFAM" id="SSF142897">
    <property type="entry name" value="TFB5-like"/>
    <property type="match status" value="1"/>
</dbReference>
<dbReference type="GO" id="GO:0006294">
    <property type="term" value="P:nucleotide-excision repair, preincision complex assembly"/>
    <property type="evidence" value="ECO:0007669"/>
    <property type="project" value="TreeGrafter"/>
</dbReference>
<dbReference type="GO" id="GO:0005675">
    <property type="term" value="C:transcription factor TFIIH holo complex"/>
    <property type="evidence" value="ECO:0007669"/>
    <property type="project" value="TreeGrafter"/>
</dbReference>
<keyword evidence="7 8" id="KW-0539">Nucleus</keyword>
<dbReference type="InterPro" id="IPR009400">
    <property type="entry name" value="TFIIH_TTDA/Tfb5"/>
</dbReference>
<dbReference type="AlphaFoldDB" id="A0A0B7BHX5"/>
<evidence type="ECO:0000256" key="1">
    <source>
        <dbReference type="ARBA" id="ARBA00004123"/>
    </source>
</evidence>
<protein>
    <recommendedName>
        <fullName evidence="8">General transcription and DNA repair factor IIH subunit TFB5</fullName>
    </recommendedName>
</protein>
<dbReference type="PANTHER" id="PTHR28580">
    <property type="entry name" value="GENERAL TRANSCRIPTION FACTOR IIH SUBUNIT 5"/>
    <property type="match status" value="1"/>
</dbReference>
<evidence type="ECO:0000256" key="8">
    <source>
        <dbReference type="RuleBase" id="RU368032"/>
    </source>
</evidence>
<dbReference type="Gene3D" id="3.30.70.1220">
    <property type="entry name" value="TFB5-like"/>
    <property type="match status" value="1"/>
</dbReference>
<name>A0A0B7BHX5_9EUPU</name>
<dbReference type="PANTHER" id="PTHR28580:SF1">
    <property type="entry name" value="GENERAL TRANSCRIPTION FACTOR IIH SUBUNIT 5"/>
    <property type="match status" value="1"/>
</dbReference>
<dbReference type="Pfam" id="PF06331">
    <property type="entry name" value="Tfb5"/>
    <property type="match status" value="1"/>
</dbReference>
<evidence type="ECO:0000256" key="5">
    <source>
        <dbReference type="ARBA" id="ARBA00023163"/>
    </source>
</evidence>
<keyword evidence="4 8" id="KW-0805">Transcription regulation</keyword>
<gene>
    <name evidence="9" type="primary">ORF184846</name>
</gene>
<dbReference type="GO" id="GO:0006367">
    <property type="term" value="P:transcription initiation at RNA polymerase II promoter"/>
    <property type="evidence" value="ECO:0007669"/>
    <property type="project" value="UniProtKB-UniRule"/>
</dbReference>
<evidence type="ECO:0000313" key="9">
    <source>
        <dbReference type="EMBL" id="CEK91785.1"/>
    </source>
</evidence>
<feature type="non-terminal residue" evidence="9">
    <location>
        <position position="1"/>
    </location>
</feature>
<keyword evidence="5 8" id="KW-0804">Transcription</keyword>
<organism evidence="9">
    <name type="scientific">Arion vulgaris</name>
    <dbReference type="NCBI Taxonomy" id="1028688"/>
    <lineage>
        <taxon>Eukaryota</taxon>
        <taxon>Metazoa</taxon>
        <taxon>Spiralia</taxon>
        <taxon>Lophotrochozoa</taxon>
        <taxon>Mollusca</taxon>
        <taxon>Gastropoda</taxon>
        <taxon>Heterobranchia</taxon>
        <taxon>Euthyneura</taxon>
        <taxon>Panpulmonata</taxon>
        <taxon>Eupulmonata</taxon>
        <taxon>Stylommatophora</taxon>
        <taxon>Helicina</taxon>
        <taxon>Arionoidea</taxon>
        <taxon>Arionidae</taxon>
        <taxon>Arion</taxon>
    </lineage>
</organism>
<reference evidence="9" key="1">
    <citation type="submission" date="2014-12" db="EMBL/GenBank/DDBJ databases">
        <title>Insight into the proteome of Arion vulgaris.</title>
        <authorList>
            <person name="Aradska J."/>
            <person name="Bulat T."/>
            <person name="Smidak R."/>
            <person name="Sarate P."/>
            <person name="Gangsoo J."/>
            <person name="Sialana F."/>
            <person name="Bilban M."/>
            <person name="Lubec G."/>
        </authorList>
    </citation>
    <scope>NUCLEOTIDE SEQUENCE</scope>
    <source>
        <tissue evidence="9">Skin</tissue>
    </source>
</reference>
<keyword evidence="6 8" id="KW-0234">DNA repair</keyword>
<sequence length="100" mass="11487">KEEEEEVIPTKALTVRVQNRVLNLLGTLKMVNVTKGVLVECDPAMKQFLLHLDEKNEFGRKFVLQDLDDTHVFVAADIIETLQDKIDELMDQMSFNIAEK</sequence>
<comment type="subcellular location">
    <subcellularLocation>
        <location evidence="1 8">Nucleus</location>
    </subcellularLocation>
</comment>
<keyword evidence="3 8" id="KW-0227">DNA damage</keyword>
<comment type="subunit">
    <text evidence="8">Component of the 7-subunit TFIIH core complex.</text>
</comment>
<dbReference type="EMBL" id="HACG01044920">
    <property type="protein sequence ID" value="CEK91785.1"/>
    <property type="molecule type" value="Transcribed_RNA"/>
</dbReference>